<dbReference type="CDD" id="cd00167">
    <property type="entry name" value="SANT"/>
    <property type="match status" value="2"/>
</dbReference>
<dbReference type="Pfam" id="PF00249">
    <property type="entry name" value="Myb_DNA-binding"/>
    <property type="match status" value="2"/>
</dbReference>
<dbReference type="PROSITE" id="PS51294">
    <property type="entry name" value="HTH_MYB"/>
    <property type="match status" value="1"/>
</dbReference>
<dbReference type="PROSITE" id="PS50090">
    <property type="entry name" value="MYB_LIKE"/>
    <property type="match status" value="2"/>
</dbReference>
<keyword evidence="8" id="KW-0732">Signal</keyword>
<evidence type="ECO:0000256" key="5">
    <source>
        <dbReference type="ARBA" id="ARBA00023242"/>
    </source>
</evidence>
<comment type="subcellular location">
    <subcellularLocation>
        <location evidence="1">Nucleus</location>
    </subcellularLocation>
</comment>
<dbReference type="SUPFAM" id="SSF46689">
    <property type="entry name" value="Homeodomain-like"/>
    <property type="match status" value="2"/>
</dbReference>
<dbReference type="InterPro" id="IPR009057">
    <property type="entry name" value="Homeodomain-like_sf"/>
</dbReference>
<dbReference type="Gene3D" id="1.10.10.60">
    <property type="entry name" value="Homeodomain-like"/>
    <property type="match status" value="2"/>
</dbReference>
<evidence type="ECO:0000256" key="4">
    <source>
        <dbReference type="ARBA" id="ARBA00023163"/>
    </source>
</evidence>
<dbReference type="GO" id="GO:0005634">
    <property type="term" value="C:nucleus"/>
    <property type="evidence" value="ECO:0007669"/>
    <property type="project" value="UniProtKB-SubCell"/>
</dbReference>
<keyword evidence="2" id="KW-0805">Transcription regulation</keyword>
<feature type="chain" id="PRO_5036219988" description="Transcription factor MYBS1" evidence="8">
    <location>
        <begin position="25"/>
        <end position="319"/>
    </location>
</feature>
<evidence type="ECO:0000256" key="7">
    <source>
        <dbReference type="ARBA" id="ARBA00076145"/>
    </source>
</evidence>
<sequence length="319" mass="35486">MNPSVVLLLLLPLDLCCKIPVSNCEPMMTGSRMEATATATATATSYSSSDWVLGQKRCGNGSWTQEENKHFEDALAKFDGDTPDRWEKVAACIPGKTVADVKRHYRHLLDDVREIEAGRIPCPGYAYSSSSFTLDWEHSHGLDGSRQQPYCISGKRCGLRAPDHERKKGVPWTEEEHRLFLLGLRKYGKGDWRNISRNFVTTRTPTQVASHAQKYFIRLNSGGKDKRRSSIHDITTANLPDVKPLSPSQLSNLSAQSSPFSVIVDSNPPTEADVSRFMQQHQFGVTPYGSARGGVLHDSVVCDNASLFQMRSSQHHPRG</sequence>
<reference evidence="13" key="2">
    <citation type="submission" date="2021-05" db="UniProtKB">
        <authorList>
            <consortium name="EnsemblPlants"/>
        </authorList>
    </citation>
    <scope>IDENTIFICATION</scope>
    <source>
        <strain evidence="13">subsp. malaccensis</strain>
    </source>
</reference>
<feature type="domain" description="Myb-like" evidence="9">
    <location>
        <begin position="164"/>
        <end position="216"/>
    </location>
</feature>
<dbReference type="FunCoup" id="A0A804JP28">
    <property type="interactions" value="7"/>
</dbReference>
<dbReference type="GO" id="GO:0003677">
    <property type="term" value="F:DNA binding"/>
    <property type="evidence" value="ECO:0007669"/>
    <property type="project" value="UniProtKB-KW"/>
</dbReference>
<feature type="domain" description="HTH myb-type" evidence="11">
    <location>
        <begin position="164"/>
        <end position="220"/>
    </location>
</feature>
<dbReference type="GO" id="GO:0009739">
    <property type="term" value="P:response to gibberellin"/>
    <property type="evidence" value="ECO:0007669"/>
    <property type="project" value="UniProtKB-ARBA"/>
</dbReference>
<feature type="signal peptide" evidence="8">
    <location>
        <begin position="1"/>
        <end position="24"/>
    </location>
</feature>
<dbReference type="GO" id="GO:0009744">
    <property type="term" value="P:response to sucrose"/>
    <property type="evidence" value="ECO:0007669"/>
    <property type="project" value="UniProtKB-ARBA"/>
</dbReference>
<evidence type="ECO:0000256" key="2">
    <source>
        <dbReference type="ARBA" id="ARBA00023015"/>
    </source>
</evidence>
<dbReference type="FunFam" id="1.10.10.60:FF:000009">
    <property type="entry name" value="transcription factor MYB1R1"/>
    <property type="match status" value="1"/>
</dbReference>
<keyword evidence="4" id="KW-0804">Transcription</keyword>
<dbReference type="AlphaFoldDB" id="A0A804JP28"/>
<evidence type="ECO:0000256" key="8">
    <source>
        <dbReference type="SAM" id="SignalP"/>
    </source>
</evidence>
<accession>A0A804JP28</accession>
<evidence type="ECO:0000313" key="12">
    <source>
        <dbReference type="EMBL" id="CAG1848379.1"/>
    </source>
</evidence>
<keyword evidence="5" id="KW-0539">Nucleus</keyword>
<dbReference type="SMART" id="SM00717">
    <property type="entry name" value="SANT"/>
    <property type="match status" value="2"/>
</dbReference>
<dbReference type="Gramene" id="Ma06_t35570.1">
    <property type="protein sequence ID" value="Ma06_p35570.1"/>
    <property type="gene ID" value="Ma06_g35570"/>
</dbReference>
<dbReference type="InterPro" id="IPR001005">
    <property type="entry name" value="SANT/Myb"/>
</dbReference>
<dbReference type="KEGG" id="mus:103990210"/>
<dbReference type="NCBIfam" id="TIGR01557">
    <property type="entry name" value="myb_SHAQKYF"/>
    <property type="match status" value="1"/>
</dbReference>
<evidence type="ECO:0000259" key="11">
    <source>
        <dbReference type="PROSITE" id="PS51294"/>
    </source>
</evidence>
<dbReference type="FunFam" id="1.10.10.60:FF:000154">
    <property type="entry name" value="Transcription factor SRM1"/>
    <property type="match status" value="1"/>
</dbReference>
<dbReference type="PANTHER" id="PTHR44042:SF41">
    <property type="entry name" value="DUPLICATED HOMEODOMAIN-LIKE SUPERFAMILY PROTEIN-RELATED"/>
    <property type="match status" value="1"/>
</dbReference>
<dbReference type="OrthoDB" id="118550at2759"/>
<feature type="domain" description="SANT" evidence="10">
    <location>
        <begin position="172"/>
        <end position="220"/>
    </location>
</feature>
<dbReference type="InterPro" id="IPR017884">
    <property type="entry name" value="SANT_dom"/>
</dbReference>
<reference evidence="12" key="1">
    <citation type="submission" date="2021-03" db="EMBL/GenBank/DDBJ databases">
        <authorList>
            <consortium name="Genoscope - CEA"/>
            <person name="William W."/>
        </authorList>
    </citation>
    <scope>NUCLEOTIDE SEQUENCE</scope>
    <source>
        <strain evidence="12">Doubled-haploid Pahang</strain>
    </source>
</reference>
<dbReference type="Proteomes" id="UP000012960">
    <property type="component" value="Unplaced"/>
</dbReference>
<evidence type="ECO:0000259" key="9">
    <source>
        <dbReference type="PROSITE" id="PS50090"/>
    </source>
</evidence>
<evidence type="ECO:0000256" key="3">
    <source>
        <dbReference type="ARBA" id="ARBA00023125"/>
    </source>
</evidence>
<gene>
    <name evidence="12" type="ORF">GSMUA_181740.1</name>
</gene>
<evidence type="ECO:0000313" key="13">
    <source>
        <dbReference type="EnsemblPlants" id="Ma06_p35570.1"/>
    </source>
</evidence>
<evidence type="ECO:0000256" key="1">
    <source>
        <dbReference type="ARBA" id="ARBA00004123"/>
    </source>
</evidence>
<proteinExistence type="predicted"/>
<dbReference type="PANTHER" id="PTHR44042">
    <property type="entry name" value="DUPLICATED HOMEODOMAIN-LIKE SUPERFAMILY PROTEIN-RELATED"/>
    <property type="match status" value="1"/>
</dbReference>
<keyword evidence="3" id="KW-0238">DNA-binding</keyword>
<dbReference type="InterPro" id="IPR017930">
    <property type="entry name" value="Myb_dom"/>
</dbReference>
<name>A0A804JP28_MUSAM</name>
<evidence type="ECO:0000313" key="14">
    <source>
        <dbReference type="Proteomes" id="UP000012960"/>
    </source>
</evidence>
<dbReference type="EMBL" id="HG996471">
    <property type="protein sequence ID" value="CAG1848379.1"/>
    <property type="molecule type" value="Genomic_DNA"/>
</dbReference>
<evidence type="ECO:0000259" key="10">
    <source>
        <dbReference type="PROSITE" id="PS51293"/>
    </source>
</evidence>
<dbReference type="EnsemblPlants" id="Ma06_t35570.1">
    <property type="protein sequence ID" value="Ma06_p35570.1"/>
    <property type="gene ID" value="Ma06_g35570"/>
</dbReference>
<evidence type="ECO:0000256" key="6">
    <source>
        <dbReference type="ARBA" id="ARBA00068153"/>
    </source>
</evidence>
<organism evidence="13 14">
    <name type="scientific">Musa acuminata subsp. malaccensis</name>
    <name type="common">Wild banana</name>
    <name type="synonym">Musa malaccensis</name>
    <dbReference type="NCBI Taxonomy" id="214687"/>
    <lineage>
        <taxon>Eukaryota</taxon>
        <taxon>Viridiplantae</taxon>
        <taxon>Streptophyta</taxon>
        <taxon>Embryophyta</taxon>
        <taxon>Tracheophyta</taxon>
        <taxon>Spermatophyta</taxon>
        <taxon>Magnoliopsida</taxon>
        <taxon>Liliopsida</taxon>
        <taxon>Zingiberales</taxon>
        <taxon>Musaceae</taxon>
        <taxon>Musa</taxon>
    </lineage>
</organism>
<feature type="domain" description="Myb-like" evidence="9">
    <location>
        <begin position="55"/>
        <end position="109"/>
    </location>
</feature>
<dbReference type="PROSITE" id="PS51293">
    <property type="entry name" value="SANT"/>
    <property type="match status" value="1"/>
</dbReference>
<dbReference type="InParanoid" id="A0A804JP28"/>
<keyword evidence="14" id="KW-1185">Reference proteome</keyword>
<protein>
    <recommendedName>
        <fullName evidence="6">Transcription factor MYBS1</fullName>
    </recommendedName>
    <alternativeName>
        <fullName evidence="7">Myb-related protein S1</fullName>
    </alternativeName>
</protein>
<dbReference type="InterPro" id="IPR006447">
    <property type="entry name" value="Myb_dom_plants"/>
</dbReference>